<comment type="caution">
    <text evidence="3">The sequence shown here is derived from an EMBL/GenBank/DDBJ whole genome shotgun (WGS) entry which is preliminary data.</text>
</comment>
<dbReference type="Proteomes" id="UP001221217">
    <property type="component" value="Unassembled WGS sequence"/>
</dbReference>
<dbReference type="InterPro" id="IPR045254">
    <property type="entry name" value="Nit1/2_C-N_Hydrolase"/>
</dbReference>
<dbReference type="GO" id="GO:0006107">
    <property type="term" value="P:oxaloacetate metabolic process"/>
    <property type="evidence" value="ECO:0007669"/>
    <property type="project" value="TreeGrafter"/>
</dbReference>
<keyword evidence="1 3" id="KW-0378">Hydrolase</keyword>
<evidence type="ECO:0000313" key="3">
    <source>
        <dbReference type="EMBL" id="MDC7227955.1"/>
    </source>
</evidence>
<evidence type="ECO:0000313" key="4">
    <source>
        <dbReference type="Proteomes" id="UP001221217"/>
    </source>
</evidence>
<organism evidence="3 4">
    <name type="scientific">Candidatus Thalassospirochaeta sargassi</name>
    <dbReference type="NCBI Taxonomy" id="3119039"/>
    <lineage>
        <taxon>Bacteria</taxon>
        <taxon>Pseudomonadati</taxon>
        <taxon>Spirochaetota</taxon>
        <taxon>Spirochaetia</taxon>
        <taxon>Spirochaetales</taxon>
        <taxon>Spirochaetaceae</taxon>
        <taxon>Candidatus Thalassospirochaeta</taxon>
    </lineage>
</organism>
<accession>A0AAJ1IIQ2</accession>
<dbReference type="Pfam" id="PF00795">
    <property type="entry name" value="CN_hydrolase"/>
    <property type="match status" value="1"/>
</dbReference>
<dbReference type="SUPFAM" id="SSF56317">
    <property type="entry name" value="Carbon-nitrogen hydrolase"/>
    <property type="match status" value="1"/>
</dbReference>
<dbReference type="GO" id="GO:0050152">
    <property type="term" value="F:omega-amidase activity"/>
    <property type="evidence" value="ECO:0007669"/>
    <property type="project" value="TreeGrafter"/>
</dbReference>
<dbReference type="PROSITE" id="PS50263">
    <property type="entry name" value="CN_HYDROLASE"/>
    <property type="match status" value="1"/>
</dbReference>
<dbReference type="PANTHER" id="PTHR23088">
    <property type="entry name" value="NITRILASE-RELATED"/>
    <property type="match status" value="1"/>
</dbReference>
<dbReference type="Gene3D" id="3.60.110.10">
    <property type="entry name" value="Carbon-nitrogen hydrolase"/>
    <property type="match status" value="1"/>
</dbReference>
<dbReference type="AlphaFoldDB" id="A0AAJ1IIQ2"/>
<dbReference type="CDD" id="cd07572">
    <property type="entry name" value="nit"/>
    <property type="match status" value="1"/>
</dbReference>
<dbReference type="GO" id="GO:0006541">
    <property type="term" value="P:glutamine metabolic process"/>
    <property type="evidence" value="ECO:0007669"/>
    <property type="project" value="TreeGrafter"/>
</dbReference>
<protein>
    <submittedName>
        <fullName evidence="3">Carbon-nitrogen hydrolase family protein</fullName>
    </submittedName>
</protein>
<evidence type="ECO:0000256" key="1">
    <source>
        <dbReference type="ARBA" id="ARBA00022801"/>
    </source>
</evidence>
<feature type="domain" description="CN hydrolase" evidence="2">
    <location>
        <begin position="4"/>
        <end position="249"/>
    </location>
</feature>
<evidence type="ECO:0000259" key="2">
    <source>
        <dbReference type="PROSITE" id="PS50263"/>
    </source>
</evidence>
<name>A0AAJ1IIQ2_9SPIO</name>
<dbReference type="InterPro" id="IPR036526">
    <property type="entry name" value="C-N_Hydrolase_sf"/>
</dbReference>
<gene>
    <name evidence="3" type="ORF">PQJ61_14415</name>
</gene>
<reference evidence="3 4" key="1">
    <citation type="submission" date="2022-12" db="EMBL/GenBank/DDBJ databases">
        <title>Metagenome assembled genome from gulf of manar.</title>
        <authorList>
            <person name="Kohli P."/>
            <person name="Pk S."/>
            <person name="Venkata Ramana C."/>
            <person name="Sasikala C."/>
        </authorList>
    </citation>
    <scope>NUCLEOTIDE SEQUENCE [LARGE SCALE GENOMIC DNA]</scope>
    <source>
        <strain evidence="3">JB008</strain>
    </source>
</reference>
<dbReference type="PANTHER" id="PTHR23088:SF30">
    <property type="entry name" value="OMEGA-AMIDASE NIT2"/>
    <property type="match status" value="1"/>
</dbReference>
<proteinExistence type="predicted"/>
<sequence length="272" mass="30290">MNKFNIALIQTEVTESKEQNLNNAEKLIRDAADLGADLAVLPEMFICPYDNKRFPEFAEFENGASEERLSRLAGETGLCLIAGTIPEKDESGRIYNTSYSFASDGKKIGKHRKIHLFDIDIEGGISFKESDALSPGDKATVIETPWGKVGVAICFDIRFAELFRTMAFEGAHTIVVPAAFNMTTGPAHWELSFRMRAVDNQLYMAGCAPARDKRAGYISYANSILTDPWGRILDRLGTEQSILIHEIDPQYAADIRQQLPILSGVKKDGYRF</sequence>
<dbReference type="InterPro" id="IPR003010">
    <property type="entry name" value="C-N_Hydrolase"/>
</dbReference>
<dbReference type="GO" id="GO:0006528">
    <property type="term" value="P:asparagine metabolic process"/>
    <property type="evidence" value="ECO:0007669"/>
    <property type="project" value="TreeGrafter"/>
</dbReference>
<dbReference type="EMBL" id="JAQQAL010000036">
    <property type="protein sequence ID" value="MDC7227955.1"/>
    <property type="molecule type" value="Genomic_DNA"/>
</dbReference>